<dbReference type="Gene3D" id="2.160.20.10">
    <property type="entry name" value="Single-stranded right-handed beta-helix, Pectin lyase-like"/>
    <property type="match status" value="1"/>
</dbReference>
<sequence>MSNLYYWVKGLGIAISGAIVISGNSAIAQINHDVTLTNNSSVATQENIRIIEGGIKSGSNLSHSFKQFSVPAISTVYCKNTADIQNIISLVTNQKYGISADAVQKIQHSIDQSQIQDEDCSDCTCTCWSRTLRKWVPCSCT</sequence>
<name>A0A7D7QIP6_9NOSO</name>
<dbReference type="KEGG" id="ned:HUN01_29445"/>
<dbReference type="InterPro" id="IPR008638">
    <property type="entry name" value="FhaB/CdiA-like_TPS"/>
</dbReference>
<dbReference type="EMBL" id="CP054698">
    <property type="protein sequence ID" value="QMS91522.1"/>
    <property type="molecule type" value="Genomic_DNA"/>
</dbReference>
<evidence type="ECO:0000259" key="1">
    <source>
        <dbReference type="Pfam" id="PF05860"/>
    </source>
</evidence>
<gene>
    <name evidence="2" type="ORF">HUN01_29445</name>
</gene>
<reference evidence="3" key="1">
    <citation type="submission" date="2020-06" db="EMBL/GenBank/DDBJ databases">
        <title>Nostoc edaphicum CCNP1411 genome.</title>
        <authorList>
            <person name="Fidor A."/>
            <person name="Grabski M."/>
            <person name="Gawor J."/>
            <person name="Gromadka R."/>
            <person name="Wegrzyn G."/>
            <person name="Mazur-Marzec H."/>
        </authorList>
    </citation>
    <scope>NUCLEOTIDE SEQUENCE [LARGE SCALE GENOMIC DNA]</scope>
    <source>
        <strain evidence="3">CCNP1411</strain>
    </source>
</reference>
<keyword evidence="3" id="KW-1185">Reference proteome</keyword>
<dbReference type="InterPro" id="IPR012334">
    <property type="entry name" value="Pectin_lyas_fold"/>
</dbReference>
<dbReference type="Pfam" id="PF05860">
    <property type="entry name" value="TPS"/>
    <property type="match status" value="1"/>
</dbReference>
<proteinExistence type="predicted"/>
<protein>
    <recommendedName>
        <fullName evidence="1">Filamentous haemagglutinin FhaB/tRNA nuclease CdiA-like TPS domain-containing protein</fullName>
    </recommendedName>
</protein>
<dbReference type="RefSeq" id="WP_181929138.1">
    <property type="nucleotide sequence ID" value="NZ_CP054698.1"/>
</dbReference>
<evidence type="ECO:0000313" key="3">
    <source>
        <dbReference type="Proteomes" id="UP000514713"/>
    </source>
</evidence>
<dbReference type="Proteomes" id="UP000514713">
    <property type="component" value="Chromosome"/>
</dbReference>
<organism evidence="2 3">
    <name type="scientific">Nostoc edaphicum CCNP1411</name>
    <dbReference type="NCBI Taxonomy" id="1472755"/>
    <lineage>
        <taxon>Bacteria</taxon>
        <taxon>Bacillati</taxon>
        <taxon>Cyanobacteriota</taxon>
        <taxon>Cyanophyceae</taxon>
        <taxon>Nostocales</taxon>
        <taxon>Nostocaceae</taxon>
        <taxon>Nostoc</taxon>
    </lineage>
</organism>
<feature type="domain" description="Filamentous haemagglutinin FhaB/tRNA nuclease CdiA-like TPS" evidence="1">
    <location>
        <begin position="28"/>
        <end position="94"/>
    </location>
</feature>
<evidence type="ECO:0000313" key="2">
    <source>
        <dbReference type="EMBL" id="QMS91522.1"/>
    </source>
</evidence>
<accession>A0A7D7QIP6</accession>
<dbReference type="AlphaFoldDB" id="A0A7D7QIP6"/>